<dbReference type="InterPro" id="IPR043128">
    <property type="entry name" value="Rev_trsase/Diguanyl_cyclase"/>
</dbReference>
<dbReference type="GO" id="GO:0003824">
    <property type="term" value="F:catalytic activity"/>
    <property type="evidence" value="ECO:0007669"/>
    <property type="project" value="UniProtKB-KW"/>
</dbReference>
<keyword evidence="5" id="KW-1185">Reference proteome</keyword>
<dbReference type="CDD" id="cd09274">
    <property type="entry name" value="RNase_HI_RT_Ty3"/>
    <property type="match status" value="1"/>
</dbReference>
<organism evidence="4 5">
    <name type="scientific">Lichtheimia ornata</name>
    <dbReference type="NCBI Taxonomy" id="688661"/>
    <lineage>
        <taxon>Eukaryota</taxon>
        <taxon>Fungi</taxon>
        <taxon>Fungi incertae sedis</taxon>
        <taxon>Mucoromycota</taxon>
        <taxon>Mucoromycotina</taxon>
        <taxon>Mucoromycetes</taxon>
        <taxon>Mucorales</taxon>
        <taxon>Lichtheimiaceae</taxon>
        <taxon>Lichtheimia</taxon>
    </lineage>
</organism>
<feature type="domain" description="Reverse transcriptase" evidence="3">
    <location>
        <begin position="91"/>
        <end position="270"/>
    </location>
</feature>
<dbReference type="RefSeq" id="XP_058336229.1">
    <property type="nucleotide sequence ID" value="XM_058493005.1"/>
</dbReference>
<dbReference type="AlphaFoldDB" id="A0AAD7URH5"/>
<dbReference type="Pfam" id="PF00078">
    <property type="entry name" value="RVT_1"/>
    <property type="match status" value="1"/>
</dbReference>
<sequence>MVLAPEELLAAKDVPTTSSSGTENMDDTARIKSIIKEYPKVFDTKGLNGLPPDRGIPHVINTGDTPPINRPPYRMSPRELDELKRQLNELLDLGLIEPSTSPWGAPILFVRKKDGSMRMCIDYRALNKATIRNTSPLPRIDECLDRLHGAKFFSSLDLKSGYHQIRLDPADAPKTAMNTRYGKFSWRVLPFGLANSPPIFQAQMNATLGNCVDDFAMVYLDDILIFSKTKEEHERHLRHVLDRLKAAQFVVNLKKCNLFRRHVNFLGFKVSAEGTAPDDGKVKAIVSWPTPTNVQEVRQFVGMVQHFRRYIPNFASIATPLTDLTRGTGAKRRPIIWTPAWQTSFDQLKHLLTVAPVLQAPCMDRPFRIETDASDFGLGAVLSQPDDKGRWHPLAYESRKFSLEERSYPVQERELLAILYALRQWRGAL</sequence>
<gene>
    <name evidence="4" type="ORF">O0I10_013196</name>
</gene>
<accession>A0AAD7URH5</accession>
<evidence type="ECO:0000313" key="4">
    <source>
        <dbReference type="EMBL" id="KAJ8651314.1"/>
    </source>
</evidence>
<evidence type="ECO:0000256" key="2">
    <source>
        <dbReference type="SAM" id="MobiDB-lite"/>
    </source>
</evidence>
<keyword evidence="1" id="KW-0511">Multifunctional enzyme</keyword>
<dbReference type="SUPFAM" id="SSF56672">
    <property type="entry name" value="DNA/RNA polymerases"/>
    <property type="match status" value="1"/>
</dbReference>
<evidence type="ECO:0000259" key="3">
    <source>
        <dbReference type="PROSITE" id="PS50878"/>
    </source>
</evidence>
<dbReference type="FunFam" id="3.30.70.270:FF:000026">
    <property type="entry name" value="Transposon Ty3-G Gag-Pol polyprotein"/>
    <property type="match status" value="1"/>
</dbReference>
<dbReference type="InterPro" id="IPR050951">
    <property type="entry name" value="Retrovirus_Pol_polyprotein"/>
</dbReference>
<dbReference type="PANTHER" id="PTHR37984">
    <property type="entry name" value="PROTEIN CBG26694"/>
    <property type="match status" value="1"/>
</dbReference>
<dbReference type="InterPro" id="IPR041577">
    <property type="entry name" value="RT_RNaseH_2"/>
</dbReference>
<dbReference type="Pfam" id="PF17919">
    <property type="entry name" value="RT_RNaseH_2"/>
    <property type="match status" value="1"/>
</dbReference>
<proteinExistence type="predicted"/>
<protein>
    <recommendedName>
        <fullName evidence="3">Reverse transcriptase domain-containing protein</fullName>
    </recommendedName>
</protein>
<dbReference type="InterPro" id="IPR043502">
    <property type="entry name" value="DNA/RNA_pol_sf"/>
</dbReference>
<dbReference type="Proteomes" id="UP001234581">
    <property type="component" value="Unassembled WGS sequence"/>
</dbReference>
<feature type="region of interest" description="Disordered" evidence="2">
    <location>
        <begin position="53"/>
        <end position="72"/>
    </location>
</feature>
<dbReference type="PANTHER" id="PTHR37984:SF5">
    <property type="entry name" value="PROTEIN NYNRIN-LIKE"/>
    <property type="match status" value="1"/>
</dbReference>
<name>A0AAD7URH5_9FUNG</name>
<evidence type="ECO:0000256" key="1">
    <source>
        <dbReference type="ARBA" id="ARBA00023268"/>
    </source>
</evidence>
<dbReference type="CDD" id="cd01647">
    <property type="entry name" value="RT_LTR"/>
    <property type="match status" value="1"/>
</dbReference>
<dbReference type="PROSITE" id="PS50878">
    <property type="entry name" value="RT_POL"/>
    <property type="match status" value="1"/>
</dbReference>
<reference evidence="4 5" key="1">
    <citation type="submission" date="2023-03" db="EMBL/GenBank/DDBJ databases">
        <title>Genome sequence of Lichtheimia ornata CBS 291.66.</title>
        <authorList>
            <person name="Mohabir J.T."/>
            <person name="Shea T.P."/>
            <person name="Kurbessoian T."/>
            <person name="Berby B."/>
            <person name="Fontaine J."/>
            <person name="Livny J."/>
            <person name="Gnirke A."/>
            <person name="Stajich J.E."/>
            <person name="Cuomo C.A."/>
        </authorList>
    </citation>
    <scope>NUCLEOTIDE SEQUENCE [LARGE SCALE GENOMIC DNA]</scope>
    <source>
        <strain evidence="4">CBS 291.66</strain>
    </source>
</reference>
<dbReference type="InterPro" id="IPR000477">
    <property type="entry name" value="RT_dom"/>
</dbReference>
<comment type="caution">
    <text evidence="4">The sequence shown here is derived from an EMBL/GenBank/DDBJ whole genome shotgun (WGS) entry which is preliminary data.</text>
</comment>
<dbReference type="Gene3D" id="3.30.70.270">
    <property type="match status" value="2"/>
</dbReference>
<dbReference type="EMBL" id="JARTCD010000306">
    <property type="protein sequence ID" value="KAJ8651314.1"/>
    <property type="molecule type" value="Genomic_DNA"/>
</dbReference>
<dbReference type="GeneID" id="83220460"/>
<evidence type="ECO:0000313" key="5">
    <source>
        <dbReference type="Proteomes" id="UP001234581"/>
    </source>
</evidence>
<dbReference type="Gene3D" id="3.10.10.10">
    <property type="entry name" value="HIV Type 1 Reverse Transcriptase, subunit A, domain 1"/>
    <property type="match status" value="1"/>
</dbReference>